<dbReference type="PANTHER" id="PTHR11638">
    <property type="entry name" value="ATP-DEPENDENT CLP PROTEASE"/>
    <property type="match status" value="1"/>
</dbReference>
<dbReference type="GO" id="GO:0006508">
    <property type="term" value="P:proteolysis"/>
    <property type="evidence" value="ECO:0007669"/>
    <property type="project" value="UniProtKB-KW"/>
</dbReference>
<dbReference type="InterPro" id="IPR001270">
    <property type="entry name" value="ClpA/B"/>
</dbReference>
<keyword evidence="5" id="KW-0378">Hydrolase</keyword>
<accession>A0AAW7DTL6</accession>
<dbReference type="Pfam" id="PF07724">
    <property type="entry name" value="AAA_2"/>
    <property type="match status" value="1"/>
</dbReference>
<gene>
    <name evidence="5" type="ORF">HX099_12035</name>
</gene>
<dbReference type="GO" id="GO:0005737">
    <property type="term" value="C:cytoplasm"/>
    <property type="evidence" value="ECO:0007669"/>
    <property type="project" value="TreeGrafter"/>
</dbReference>
<dbReference type="CDD" id="cd19499">
    <property type="entry name" value="RecA-like_ClpB_Hsp104-like"/>
    <property type="match status" value="1"/>
</dbReference>
<dbReference type="PRINTS" id="PR00300">
    <property type="entry name" value="CLPPROTEASEA"/>
</dbReference>
<keyword evidence="5" id="KW-0645">Protease</keyword>
<evidence type="ECO:0000256" key="2">
    <source>
        <dbReference type="ARBA" id="ARBA00022840"/>
    </source>
</evidence>
<keyword evidence="1" id="KW-0547">Nucleotide-binding</keyword>
<dbReference type="RefSeq" id="WP_286594585.1">
    <property type="nucleotide sequence ID" value="NZ_JACANB010000020.1"/>
</dbReference>
<dbReference type="InterPro" id="IPR027417">
    <property type="entry name" value="P-loop_NTPase"/>
</dbReference>
<evidence type="ECO:0000256" key="1">
    <source>
        <dbReference type="ARBA" id="ARBA00022741"/>
    </source>
</evidence>
<organism evidence="5 6">
    <name type="scientific">Thiopseudomonas alkaliphila</name>
    <dbReference type="NCBI Taxonomy" id="1697053"/>
    <lineage>
        <taxon>Bacteria</taxon>
        <taxon>Pseudomonadati</taxon>
        <taxon>Pseudomonadota</taxon>
        <taxon>Gammaproteobacteria</taxon>
        <taxon>Pseudomonadales</taxon>
        <taxon>Pseudomonadaceae</taxon>
        <taxon>Thiopseudomonas</taxon>
    </lineage>
</organism>
<dbReference type="InterPro" id="IPR003593">
    <property type="entry name" value="AAA+_ATPase"/>
</dbReference>
<reference evidence="5" key="2">
    <citation type="journal article" date="2022" name="Sci. Total Environ.">
        <title>Prevalence, transmission, and molecular epidemiology of tet(X)-positive bacteria among humans, animals, and environmental niches in China: An epidemiological, and genomic-based study.</title>
        <authorList>
            <person name="Dong N."/>
            <person name="Zeng Y."/>
            <person name="Cai C."/>
            <person name="Sun C."/>
            <person name="Lu J."/>
            <person name="Liu C."/>
            <person name="Zhou H."/>
            <person name="Sun Q."/>
            <person name="Shu L."/>
            <person name="Wang H."/>
            <person name="Wang Y."/>
            <person name="Wang S."/>
            <person name="Wu C."/>
            <person name="Chan E.W."/>
            <person name="Chen G."/>
            <person name="Shen Z."/>
            <person name="Chen S."/>
            <person name="Zhang R."/>
        </authorList>
    </citation>
    <scope>NUCLEOTIDE SEQUENCE</scope>
    <source>
        <strain evidence="5">DF46-2-2</strain>
    </source>
</reference>
<keyword evidence="2 5" id="KW-0067">ATP-binding</keyword>
<sequence>MSSALLTWQEYFRRECGIRRGVILHGNTGDLTSDPEAPGQWIALPAALMSLLRQRGYQHVVFWNRVNGVSGVDARTWGELQSSVTPRAVRDSSSSEKSTYDMGELPPTSVPSTVSSGISASADDLLAVAAQWLRQQRTEKPVAFVLDWTQYLFGSVNSLSENERGWLLRLGQATRDAAIVRNAESIGQPQSLLVLLCGGLNVLPPSLYLNNPLFREIAIPLPTRQIRESAVLGLKEVFRLQPILQQGGRELADFVDGLEGQSIRDIHNLARLSRQETEVSSALSLLNLYRYGRRHSPWEQLDHKKLQTIVETLGRRVKGQGEAIESVRRILVRAFTGLSGLQHSYRQRTPKGVLFFVGPTGVGKTELAKSIAEFLFGDEEACLRFDMSEFNHEHADQRLVGAPPGYVGYEAGGQLTNAVKQRPFSLLLFDEIEKAHPRILDKFLQILEDGRLTDGKGETVMFSDTVIVFTSNIGAAEVSYESQDVRNEFIQKVRQHFVHELKRPELLGRIGEANIIPFNFMRDDSFLIDIARAKLEPLRKGLKDKWGVSELRLVKEAEILALLVRDVDRGTGGRGVPNALTNKLIDPLADFLFEQMAAPDQIRGKAIEVHIAGGKLLFELE</sequence>
<dbReference type="InterPro" id="IPR050130">
    <property type="entry name" value="ClpA_ClpB"/>
</dbReference>
<dbReference type="GO" id="GO:0008233">
    <property type="term" value="F:peptidase activity"/>
    <property type="evidence" value="ECO:0007669"/>
    <property type="project" value="UniProtKB-KW"/>
</dbReference>
<dbReference type="AlphaFoldDB" id="A0AAW7DTL6"/>
<evidence type="ECO:0000313" key="5">
    <source>
        <dbReference type="EMBL" id="MDM1697370.1"/>
    </source>
</evidence>
<evidence type="ECO:0000313" key="6">
    <source>
        <dbReference type="Proteomes" id="UP001173465"/>
    </source>
</evidence>
<dbReference type="GO" id="GO:0005524">
    <property type="term" value="F:ATP binding"/>
    <property type="evidence" value="ECO:0007669"/>
    <property type="project" value="UniProtKB-KW"/>
</dbReference>
<evidence type="ECO:0000256" key="3">
    <source>
        <dbReference type="SAM" id="MobiDB-lite"/>
    </source>
</evidence>
<dbReference type="EMBL" id="JACANB010000020">
    <property type="protein sequence ID" value="MDM1697370.1"/>
    <property type="molecule type" value="Genomic_DNA"/>
</dbReference>
<dbReference type="GO" id="GO:0034605">
    <property type="term" value="P:cellular response to heat"/>
    <property type="evidence" value="ECO:0007669"/>
    <property type="project" value="TreeGrafter"/>
</dbReference>
<dbReference type="PANTHER" id="PTHR11638:SF18">
    <property type="entry name" value="HEAT SHOCK PROTEIN 104"/>
    <property type="match status" value="1"/>
</dbReference>
<name>A0AAW7DTL6_9GAMM</name>
<dbReference type="InterPro" id="IPR003959">
    <property type="entry name" value="ATPase_AAA_core"/>
</dbReference>
<reference evidence="5" key="1">
    <citation type="submission" date="2020-06" db="EMBL/GenBank/DDBJ databases">
        <authorList>
            <person name="Dong N."/>
        </authorList>
    </citation>
    <scope>NUCLEOTIDE SEQUENCE</scope>
    <source>
        <strain evidence="5">DF46-2-2</strain>
    </source>
</reference>
<feature type="region of interest" description="Disordered" evidence="3">
    <location>
        <begin position="85"/>
        <end position="113"/>
    </location>
</feature>
<evidence type="ECO:0000259" key="4">
    <source>
        <dbReference type="SMART" id="SM00382"/>
    </source>
</evidence>
<dbReference type="Proteomes" id="UP001173465">
    <property type="component" value="Unassembled WGS sequence"/>
</dbReference>
<dbReference type="SMART" id="SM00382">
    <property type="entry name" value="AAA"/>
    <property type="match status" value="1"/>
</dbReference>
<comment type="caution">
    <text evidence="5">The sequence shown here is derived from an EMBL/GenBank/DDBJ whole genome shotgun (WGS) entry which is preliminary data.</text>
</comment>
<feature type="domain" description="AAA+ ATPase" evidence="4">
    <location>
        <begin position="350"/>
        <end position="489"/>
    </location>
</feature>
<dbReference type="Gene3D" id="3.40.50.300">
    <property type="entry name" value="P-loop containing nucleotide triphosphate hydrolases"/>
    <property type="match status" value="1"/>
</dbReference>
<dbReference type="GO" id="GO:0016887">
    <property type="term" value="F:ATP hydrolysis activity"/>
    <property type="evidence" value="ECO:0007669"/>
    <property type="project" value="InterPro"/>
</dbReference>
<proteinExistence type="predicted"/>
<protein>
    <submittedName>
        <fullName evidence="5">ATP-dependent Clp protease ATP-binding subunit</fullName>
    </submittedName>
</protein>
<dbReference type="SUPFAM" id="SSF52540">
    <property type="entry name" value="P-loop containing nucleoside triphosphate hydrolases"/>
    <property type="match status" value="1"/>
</dbReference>